<sequence>MCFPLLLYYALPFIAYCVFTQLSRRRASSTGLITASSTAMQFASASMHFRLHVSSTAKHPPALTCATLPCVSYGDITPVPTCAYAYVRLLRRYIRQCLHAPTPTCVSYGDTSASAYMHLRLRVFPTAINPPVPKYMHLHVLPTCTYAYMRPYGDKSASAYRHLRLYASPTAIRLPAPTCATLVSVSYGDTSARAYMRLHCQRPHASTMNHMRLGYTCTCMHKLIQQGMVSL</sequence>
<organism evidence="1 2">
    <name type="scientific">Favolaschia claudopus</name>
    <dbReference type="NCBI Taxonomy" id="2862362"/>
    <lineage>
        <taxon>Eukaryota</taxon>
        <taxon>Fungi</taxon>
        <taxon>Dikarya</taxon>
        <taxon>Basidiomycota</taxon>
        <taxon>Agaricomycotina</taxon>
        <taxon>Agaricomycetes</taxon>
        <taxon>Agaricomycetidae</taxon>
        <taxon>Agaricales</taxon>
        <taxon>Marasmiineae</taxon>
        <taxon>Mycenaceae</taxon>
        <taxon>Favolaschia</taxon>
    </lineage>
</organism>
<evidence type="ECO:0000313" key="1">
    <source>
        <dbReference type="EMBL" id="KAK6971883.1"/>
    </source>
</evidence>
<protein>
    <submittedName>
        <fullName evidence="1">Uncharacterized protein</fullName>
    </submittedName>
</protein>
<reference evidence="1 2" key="1">
    <citation type="journal article" date="2024" name="J Genomics">
        <title>Draft genome sequencing and assembly of Favolaschia claudopus CIRM-BRFM 2984 isolated from oak limbs.</title>
        <authorList>
            <person name="Navarro D."/>
            <person name="Drula E."/>
            <person name="Chaduli D."/>
            <person name="Cazenave R."/>
            <person name="Ahrendt S."/>
            <person name="Wang J."/>
            <person name="Lipzen A."/>
            <person name="Daum C."/>
            <person name="Barry K."/>
            <person name="Grigoriev I.V."/>
            <person name="Favel A."/>
            <person name="Rosso M.N."/>
            <person name="Martin F."/>
        </authorList>
    </citation>
    <scope>NUCLEOTIDE SEQUENCE [LARGE SCALE GENOMIC DNA]</scope>
    <source>
        <strain evidence="1 2">CIRM-BRFM 2984</strain>
    </source>
</reference>
<dbReference type="AlphaFoldDB" id="A0AAV9Z5J6"/>
<accession>A0AAV9Z5J6</accession>
<name>A0AAV9Z5J6_9AGAR</name>
<dbReference type="EMBL" id="JAWWNJ010000202">
    <property type="protein sequence ID" value="KAK6971883.1"/>
    <property type="molecule type" value="Genomic_DNA"/>
</dbReference>
<keyword evidence="2" id="KW-1185">Reference proteome</keyword>
<evidence type="ECO:0000313" key="2">
    <source>
        <dbReference type="Proteomes" id="UP001362999"/>
    </source>
</evidence>
<proteinExistence type="predicted"/>
<comment type="caution">
    <text evidence="1">The sequence shown here is derived from an EMBL/GenBank/DDBJ whole genome shotgun (WGS) entry which is preliminary data.</text>
</comment>
<gene>
    <name evidence="1" type="ORF">R3P38DRAFT_3241582</name>
</gene>
<dbReference type="Proteomes" id="UP001362999">
    <property type="component" value="Unassembled WGS sequence"/>
</dbReference>